<keyword evidence="11 14" id="KW-1133">Transmembrane helix</keyword>
<evidence type="ECO:0000313" key="16">
    <source>
        <dbReference type="EMBL" id="MED4403696.1"/>
    </source>
</evidence>
<name>A0ABU6P330_9BACI</name>
<dbReference type="InterPro" id="IPR029151">
    <property type="entry name" value="Sensor-like_sf"/>
</dbReference>
<evidence type="ECO:0000313" key="17">
    <source>
        <dbReference type="Proteomes" id="UP001342826"/>
    </source>
</evidence>
<dbReference type="InterPro" id="IPR003661">
    <property type="entry name" value="HisK_dim/P_dom"/>
</dbReference>
<feature type="transmembrane region" description="Helical" evidence="14">
    <location>
        <begin position="12"/>
        <end position="30"/>
    </location>
</feature>
<evidence type="ECO:0000256" key="13">
    <source>
        <dbReference type="ARBA" id="ARBA00023136"/>
    </source>
</evidence>
<keyword evidence="12" id="KW-0902">Two-component regulatory system</keyword>
<dbReference type="SMART" id="SM00388">
    <property type="entry name" value="HisKA"/>
    <property type="match status" value="1"/>
</dbReference>
<keyword evidence="8" id="KW-0547">Nucleotide-binding</keyword>
<evidence type="ECO:0000256" key="14">
    <source>
        <dbReference type="SAM" id="Phobius"/>
    </source>
</evidence>
<keyword evidence="5" id="KW-0597">Phosphoprotein</keyword>
<dbReference type="PROSITE" id="PS50109">
    <property type="entry name" value="HIS_KIN"/>
    <property type="match status" value="1"/>
</dbReference>
<evidence type="ECO:0000256" key="12">
    <source>
        <dbReference type="ARBA" id="ARBA00023012"/>
    </source>
</evidence>
<feature type="domain" description="Histidine kinase" evidence="15">
    <location>
        <begin position="291"/>
        <end position="498"/>
    </location>
</feature>
<reference evidence="16 17" key="1">
    <citation type="submission" date="2023-03" db="EMBL/GenBank/DDBJ databases">
        <title>Bacillus Genome Sequencing.</title>
        <authorList>
            <person name="Dunlap C."/>
        </authorList>
    </citation>
    <scope>NUCLEOTIDE SEQUENCE [LARGE SCALE GENOMIC DNA]</scope>
    <source>
        <strain evidence="16 17">NRS-1717</strain>
    </source>
</reference>
<evidence type="ECO:0000256" key="8">
    <source>
        <dbReference type="ARBA" id="ARBA00022741"/>
    </source>
</evidence>
<dbReference type="SUPFAM" id="SSF103190">
    <property type="entry name" value="Sensory domain-like"/>
    <property type="match status" value="1"/>
</dbReference>
<comment type="catalytic activity">
    <reaction evidence="1">
        <text>ATP + protein L-histidine = ADP + protein N-phospho-L-histidine.</text>
        <dbReference type="EC" id="2.7.13.3"/>
    </reaction>
</comment>
<evidence type="ECO:0000256" key="11">
    <source>
        <dbReference type="ARBA" id="ARBA00022989"/>
    </source>
</evidence>
<dbReference type="Gene3D" id="1.10.287.130">
    <property type="match status" value="1"/>
</dbReference>
<dbReference type="PANTHER" id="PTHR43065">
    <property type="entry name" value="SENSOR HISTIDINE KINASE"/>
    <property type="match status" value="1"/>
</dbReference>
<evidence type="ECO:0000259" key="15">
    <source>
        <dbReference type="PROSITE" id="PS50109"/>
    </source>
</evidence>
<dbReference type="CDD" id="cd00082">
    <property type="entry name" value="HisKA"/>
    <property type="match status" value="1"/>
</dbReference>
<dbReference type="SUPFAM" id="SSF55874">
    <property type="entry name" value="ATPase domain of HSP90 chaperone/DNA topoisomerase II/histidine kinase"/>
    <property type="match status" value="1"/>
</dbReference>
<protein>
    <recommendedName>
        <fullName evidence="3">histidine kinase</fullName>
        <ecNumber evidence="3">2.7.13.3</ecNumber>
    </recommendedName>
</protein>
<dbReference type="Pfam" id="PF02743">
    <property type="entry name" value="dCache_1"/>
    <property type="match status" value="1"/>
</dbReference>
<comment type="subcellular location">
    <subcellularLocation>
        <location evidence="2">Cell membrane</location>
        <topology evidence="2">Multi-pass membrane protein</topology>
    </subcellularLocation>
</comment>
<dbReference type="InterPro" id="IPR036890">
    <property type="entry name" value="HATPase_C_sf"/>
</dbReference>
<dbReference type="EMBL" id="JARTFS010000018">
    <property type="protein sequence ID" value="MED4403696.1"/>
    <property type="molecule type" value="Genomic_DNA"/>
</dbReference>
<evidence type="ECO:0000256" key="5">
    <source>
        <dbReference type="ARBA" id="ARBA00022553"/>
    </source>
</evidence>
<evidence type="ECO:0000256" key="1">
    <source>
        <dbReference type="ARBA" id="ARBA00000085"/>
    </source>
</evidence>
<dbReference type="Proteomes" id="UP001342826">
    <property type="component" value="Unassembled WGS sequence"/>
</dbReference>
<comment type="caution">
    <text evidence="16">The sequence shown here is derived from an EMBL/GenBank/DDBJ whole genome shotgun (WGS) entry which is preliminary data.</text>
</comment>
<dbReference type="InterPro" id="IPR004358">
    <property type="entry name" value="Sig_transdc_His_kin-like_C"/>
</dbReference>
<gene>
    <name evidence="16" type="ORF">P9271_20510</name>
</gene>
<evidence type="ECO:0000256" key="7">
    <source>
        <dbReference type="ARBA" id="ARBA00022692"/>
    </source>
</evidence>
<dbReference type="InterPro" id="IPR033479">
    <property type="entry name" value="dCache_1"/>
</dbReference>
<dbReference type="Gene3D" id="3.30.450.20">
    <property type="entry name" value="PAS domain"/>
    <property type="match status" value="2"/>
</dbReference>
<dbReference type="PANTHER" id="PTHR43065:SF10">
    <property type="entry name" value="PEROXIDE STRESS-ACTIVATED HISTIDINE KINASE MAK3"/>
    <property type="match status" value="1"/>
</dbReference>
<evidence type="ECO:0000256" key="4">
    <source>
        <dbReference type="ARBA" id="ARBA00022475"/>
    </source>
</evidence>
<dbReference type="Pfam" id="PF00512">
    <property type="entry name" value="HisKA"/>
    <property type="match status" value="1"/>
</dbReference>
<evidence type="ECO:0000256" key="10">
    <source>
        <dbReference type="ARBA" id="ARBA00022840"/>
    </source>
</evidence>
<evidence type="ECO:0000256" key="9">
    <source>
        <dbReference type="ARBA" id="ARBA00022777"/>
    </source>
</evidence>
<dbReference type="InterPro" id="IPR036097">
    <property type="entry name" value="HisK_dim/P_sf"/>
</dbReference>
<dbReference type="EC" id="2.7.13.3" evidence="3"/>
<keyword evidence="10 16" id="KW-0067">ATP-binding</keyword>
<keyword evidence="13 14" id="KW-0472">Membrane</keyword>
<feature type="transmembrane region" description="Helical" evidence="14">
    <location>
        <begin position="243"/>
        <end position="266"/>
    </location>
</feature>
<dbReference type="SUPFAM" id="SSF47384">
    <property type="entry name" value="Homodimeric domain of signal transducing histidine kinase"/>
    <property type="match status" value="1"/>
</dbReference>
<dbReference type="GO" id="GO:0005524">
    <property type="term" value="F:ATP binding"/>
    <property type="evidence" value="ECO:0007669"/>
    <property type="project" value="UniProtKB-KW"/>
</dbReference>
<dbReference type="PRINTS" id="PR00344">
    <property type="entry name" value="BCTRLSENSOR"/>
</dbReference>
<dbReference type="InterPro" id="IPR003594">
    <property type="entry name" value="HATPase_dom"/>
</dbReference>
<keyword evidence="4" id="KW-1003">Cell membrane</keyword>
<dbReference type="RefSeq" id="WP_327998131.1">
    <property type="nucleotide sequence ID" value="NZ_JARTFS010000018.1"/>
</dbReference>
<keyword evidence="9" id="KW-0418">Kinase</keyword>
<keyword evidence="7 14" id="KW-0812">Transmembrane</keyword>
<dbReference type="Gene3D" id="3.30.565.10">
    <property type="entry name" value="Histidine kinase-like ATPase, C-terminal domain"/>
    <property type="match status" value="1"/>
</dbReference>
<sequence>MTFIFSKFKTISLYLAIVVIPSIIISFFLYEQKTDSINKDNFRETERILYIHRNQIDHLFRETIARLETMAIVLNDETDKKEVESILKKTYEIDPRFSVLFYVDKNGDIESSTKVVNNDISIRNSSFYQTVMSTKKTVVSDAYFSNITNSQIVTICSPILDRNKEVSKLLVAAIEVDYLKNIMNVLSFDQKILVVNNKDDLVFETNHKKQTDMPPVNIHLNQINWVLKATPDKVDFNDMLFSVFLYFFISAAVLSIIFLLIQYTLLRRKASYERQQNEAQKLELVGTLAASSAHEIRNPLTGIKGFIQLLKEKYRDEEDQLYFSVINKEIDRINEIVSEFLVLGKPTAHHHVAHDIRSIVTELLPIIQSEANQNNVELELIREQDVPLTVVCTKNHIKQILLNLMKNSLESMENGGTLTITLKKQQSKVLIEVGDTGKGISKEGLAKIFKPFFTSKDTGTGLGLVVCKQIVSMYKGDIKIDSTVNVGTTVTIIFPLAEN</sequence>
<organism evidence="16 17">
    <name type="scientific">Metabacillus fastidiosus</name>
    <dbReference type="NCBI Taxonomy" id="1458"/>
    <lineage>
        <taxon>Bacteria</taxon>
        <taxon>Bacillati</taxon>
        <taxon>Bacillota</taxon>
        <taxon>Bacilli</taxon>
        <taxon>Bacillales</taxon>
        <taxon>Bacillaceae</taxon>
        <taxon>Metabacillus</taxon>
    </lineage>
</organism>
<accession>A0ABU6P330</accession>
<evidence type="ECO:0000256" key="3">
    <source>
        <dbReference type="ARBA" id="ARBA00012438"/>
    </source>
</evidence>
<evidence type="ECO:0000256" key="6">
    <source>
        <dbReference type="ARBA" id="ARBA00022679"/>
    </source>
</evidence>
<dbReference type="SMART" id="SM00387">
    <property type="entry name" value="HATPase_c"/>
    <property type="match status" value="1"/>
</dbReference>
<keyword evidence="6" id="KW-0808">Transferase</keyword>
<evidence type="ECO:0000256" key="2">
    <source>
        <dbReference type="ARBA" id="ARBA00004651"/>
    </source>
</evidence>
<dbReference type="CDD" id="cd18773">
    <property type="entry name" value="PDC1_HK_sensor"/>
    <property type="match status" value="1"/>
</dbReference>
<proteinExistence type="predicted"/>
<keyword evidence="17" id="KW-1185">Reference proteome</keyword>
<dbReference type="InterPro" id="IPR005467">
    <property type="entry name" value="His_kinase_dom"/>
</dbReference>
<dbReference type="Pfam" id="PF02518">
    <property type="entry name" value="HATPase_c"/>
    <property type="match status" value="1"/>
</dbReference>